<keyword evidence="2" id="KW-1185">Reference proteome</keyword>
<dbReference type="Proteomes" id="UP000187203">
    <property type="component" value="Unassembled WGS sequence"/>
</dbReference>
<evidence type="ECO:0000313" key="2">
    <source>
        <dbReference type="Proteomes" id="UP000187203"/>
    </source>
</evidence>
<protein>
    <submittedName>
        <fullName evidence="1">Uncharacterized protein</fullName>
    </submittedName>
</protein>
<comment type="caution">
    <text evidence="1">The sequence shown here is derived from an EMBL/GenBank/DDBJ whole genome shotgun (WGS) entry which is preliminary data.</text>
</comment>
<reference evidence="2" key="1">
    <citation type="submission" date="2013-09" db="EMBL/GenBank/DDBJ databases">
        <title>Corchorus olitorius genome sequencing.</title>
        <authorList>
            <person name="Alam M."/>
            <person name="Haque M.S."/>
            <person name="Islam M.S."/>
            <person name="Emdad E.M."/>
            <person name="Islam M.M."/>
            <person name="Ahmed B."/>
            <person name="Halim A."/>
            <person name="Hossen Q.M.M."/>
            <person name="Hossain M.Z."/>
            <person name="Ahmed R."/>
            <person name="Khan M.M."/>
            <person name="Islam R."/>
            <person name="Rashid M.M."/>
            <person name="Khan S.A."/>
            <person name="Rahman M.S."/>
            <person name="Alam M."/>
            <person name="Yahiya A.S."/>
            <person name="Khan M.S."/>
            <person name="Azam M.S."/>
            <person name="Haque T."/>
            <person name="Lashkar M.Z.H."/>
            <person name="Akhand A.I."/>
            <person name="Morshed G."/>
            <person name="Roy S."/>
            <person name="Uddin K.S."/>
            <person name="Rabeya T."/>
            <person name="Hossain A.S."/>
            <person name="Chowdhury A."/>
            <person name="Snigdha A.R."/>
            <person name="Mortoza M.S."/>
            <person name="Matin S.A."/>
            <person name="Hoque S.M.E."/>
            <person name="Islam M.K."/>
            <person name="Roy D.K."/>
            <person name="Haider R."/>
            <person name="Moosa M.M."/>
            <person name="Elias S.M."/>
            <person name="Hasan A.M."/>
            <person name="Jahan S."/>
            <person name="Shafiuddin M."/>
            <person name="Mahmood N."/>
            <person name="Shommy N.S."/>
        </authorList>
    </citation>
    <scope>NUCLEOTIDE SEQUENCE [LARGE SCALE GENOMIC DNA]</scope>
    <source>
        <strain evidence="2">cv. O-4</strain>
    </source>
</reference>
<accession>A0A1R3JHL0</accession>
<proteinExistence type="predicted"/>
<gene>
    <name evidence="1" type="ORF">COLO4_16393</name>
</gene>
<dbReference type="AlphaFoldDB" id="A0A1R3JHL0"/>
<evidence type="ECO:0000313" key="1">
    <source>
        <dbReference type="EMBL" id="OMO94336.1"/>
    </source>
</evidence>
<sequence>MVVANCGGGRRWLVSGLVKRNNPNRPEYPLVDRGATCYVCSVLIAQNVLNCLPFFGNNN</sequence>
<organism evidence="1 2">
    <name type="scientific">Corchorus olitorius</name>
    <dbReference type="NCBI Taxonomy" id="93759"/>
    <lineage>
        <taxon>Eukaryota</taxon>
        <taxon>Viridiplantae</taxon>
        <taxon>Streptophyta</taxon>
        <taxon>Embryophyta</taxon>
        <taxon>Tracheophyta</taxon>
        <taxon>Spermatophyta</taxon>
        <taxon>Magnoliopsida</taxon>
        <taxon>eudicotyledons</taxon>
        <taxon>Gunneridae</taxon>
        <taxon>Pentapetalae</taxon>
        <taxon>rosids</taxon>
        <taxon>malvids</taxon>
        <taxon>Malvales</taxon>
        <taxon>Malvaceae</taxon>
        <taxon>Grewioideae</taxon>
        <taxon>Apeibeae</taxon>
        <taxon>Corchorus</taxon>
    </lineage>
</organism>
<name>A0A1R3JHL0_9ROSI</name>
<dbReference type="EMBL" id="AWUE01016077">
    <property type="protein sequence ID" value="OMO94336.1"/>
    <property type="molecule type" value="Genomic_DNA"/>
</dbReference>